<sequence>MDDIQNLLRTGSWAPKSRSKSPNPHRYEQNQYDRNQYDRYPYERNHYYNEPPRSNISVPRKKRPPRPTVEDEQESLAKEHTDSVVSESTQATDEEPKHRGEVDQQPILLPVHEYNPERRFVIVPGAETKTDKEATVEKERYDANTCRKYVIVPPDEASNKDHKSGHRTDKDDRVPREEKKLPHLPKRKSHQDLPRLDTHVDENEQAPIRRSNSRHSRDKAVVDQDRGHHGRQDSHSSRPPRDDELFLSPSVKYANGGGRDREYRTYDTGKPSRSPSTRGERSIETSGARRGKQYGPDHPPISAVHKRASSTASSSGQNRERQPQERPRSFVYPGDPTNNSYEPDDIMSFMAPDVDFSPSKQKRDVSPPRASRSSHSPPYYPRKAGKGMPDPLQYKHQPHSGTRGQDGYGSDDSFRERRDGGSYPARAPVESEYPPTIPPEDGRQKDFAPPVNTSPSRSNADARRGIPQGLHSREGSRSGSLDPPLSSSLGRSSTLEKRPQSKTVAALSRDDSSDPSSPVPYWQPDESARSQRRNSITAVTPVTSLRRYSEDVAKGLVPELPDCRWKTPTHPRNISGNEQFMTLKAAENFTICPDCYKEVFAKSEFQHLFVPALVRGKGQLISCDFGSSIWYRIAYILTLKSNYPDLRLMLAVASVAARHQPCGGSEPATRIWYSMGTDSRRTISTFQVCLSCARMVEALLPNLAGVFVPVDSHEPTWGICDLYFTPDRKRFIDYFDLMETISDQAVRKMMAPDILELADRVRNVSLLDECWRSTPIPNRRWYVMDAIPEFTVCEECFDAVVWPLLEDEELGAIPRNFLRNRQTRKLASCQLYSDRMRKVFHVACQHDDFGFLEQQVLKRIQTLEEIKQRHHQLQQADPNDPEVQRELAELAKQKTAIA</sequence>
<dbReference type="EMBL" id="MU865054">
    <property type="protein sequence ID" value="KAK4458865.1"/>
    <property type="molecule type" value="Genomic_DNA"/>
</dbReference>
<feature type="region of interest" description="Disordered" evidence="1">
    <location>
        <begin position="1"/>
        <end position="111"/>
    </location>
</feature>
<evidence type="ECO:0000256" key="1">
    <source>
        <dbReference type="SAM" id="MobiDB-lite"/>
    </source>
</evidence>
<feature type="compositionally biased region" description="Basic and acidic residues" evidence="1">
    <location>
        <begin position="318"/>
        <end position="328"/>
    </location>
</feature>
<feature type="compositionally biased region" description="Basic and acidic residues" evidence="1">
    <location>
        <begin position="35"/>
        <end position="47"/>
    </location>
</feature>
<feature type="region of interest" description="Disordered" evidence="1">
    <location>
        <begin position="131"/>
        <end position="536"/>
    </location>
</feature>
<gene>
    <name evidence="2" type="ORF">QBC42DRAFT_16954</name>
</gene>
<name>A0AAV9HFM4_9PEZI</name>
<feature type="compositionally biased region" description="Basic and acidic residues" evidence="1">
    <location>
        <begin position="258"/>
        <end position="267"/>
    </location>
</feature>
<evidence type="ECO:0000313" key="3">
    <source>
        <dbReference type="Proteomes" id="UP001321749"/>
    </source>
</evidence>
<reference evidence="2" key="2">
    <citation type="submission" date="2023-06" db="EMBL/GenBank/DDBJ databases">
        <authorList>
            <consortium name="Lawrence Berkeley National Laboratory"/>
            <person name="Mondo S.J."/>
            <person name="Hensen N."/>
            <person name="Bonometti L."/>
            <person name="Westerberg I."/>
            <person name="Brannstrom I.O."/>
            <person name="Guillou S."/>
            <person name="Cros-Aarteil S."/>
            <person name="Calhoun S."/>
            <person name="Haridas S."/>
            <person name="Kuo A."/>
            <person name="Pangilinan J."/>
            <person name="Riley R."/>
            <person name="Labutti K."/>
            <person name="Andreopoulos B."/>
            <person name="Lipzen A."/>
            <person name="Chen C."/>
            <person name="Yanf M."/>
            <person name="Daum C."/>
            <person name="Ng V."/>
            <person name="Clum A."/>
            <person name="Steindorff A."/>
            <person name="Ohm R."/>
            <person name="Martin F."/>
            <person name="Silar P."/>
            <person name="Natvig D."/>
            <person name="Lalanne C."/>
            <person name="Gautier V."/>
            <person name="Ament-Velasquez S.L."/>
            <person name="Kruys A."/>
            <person name="Hutchinson M.I."/>
            <person name="Powell A.J."/>
            <person name="Barry K."/>
            <person name="Miller A.N."/>
            <person name="Grigoriev I.V."/>
            <person name="Debuchy R."/>
            <person name="Gladieux P."/>
            <person name="Thoren M.H."/>
            <person name="Johannesson H."/>
        </authorList>
    </citation>
    <scope>NUCLEOTIDE SEQUENCE</scope>
    <source>
        <strain evidence="2">PSN324</strain>
    </source>
</reference>
<evidence type="ECO:0000313" key="2">
    <source>
        <dbReference type="EMBL" id="KAK4458865.1"/>
    </source>
</evidence>
<feature type="compositionally biased region" description="Basic and acidic residues" evidence="1">
    <location>
        <begin position="131"/>
        <end position="142"/>
    </location>
</feature>
<accession>A0AAV9HFM4</accession>
<feature type="compositionally biased region" description="Basic and acidic residues" evidence="1">
    <location>
        <begin position="157"/>
        <end position="181"/>
    </location>
</feature>
<feature type="compositionally biased region" description="Basic and acidic residues" evidence="1">
    <location>
        <begin position="190"/>
        <end position="202"/>
    </location>
</feature>
<proteinExistence type="predicted"/>
<feature type="compositionally biased region" description="Basic and acidic residues" evidence="1">
    <location>
        <begin position="218"/>
        <end position="244"/>
    </location>
</feature>
<dbReference type="Proteomes" id="UP001321749">
    <property type="component" value="Unassembled WGS sequence"/>
</dbReference>
<feature type="compositionally biased region" description="Low complexity" evidence="1">
    <location>
        <begin position="367"/>
        <end position="377"/>
    </location>
</feature>
<feature type="compositionally biased region" description="Low complexity" evidence="1">
    <location>
        <begin position="477"/>
        <end position="493"/>
    </location>
</feature>
<dbReference type="AlphaFoldDB" id="A0AAV9HFM4"/>
<reference evidence="2" key="1">
    <citation type="journal article" date="2023" name="Mol. Phylogenet. Evol.">
        <title>Genome-scale phylogeny and comparative genomics of the fungal order Sordariales.</title>
        <authorList>
            <person name="Hensen N."/>
            <person name="Bonometti L."/>
            <person name="Westerberg I."/>
            <person name="Brannstrom I.O."/>
            <person name="Guillou S."/>
            <person name="Cros-Aarteil S."/>
            <person name="Calhoun S."/>
            <person name="Haridas S."/>
            <person name="Kuo A."/>
            <person name="Mondo S."/>
            <person name="Pangilinan J."/>
            <person name="Riley R."/>
            <person name="LaButti K."/>
            <person name="Andreopoulos B."/>
            <person name="Lipzen A."/>
            <person name="Chen C."/>
            <person name="Yan M."/>
            <person name="Daum C."/>
            <person name="Ng V."/>
            <person name="Clum A."/>
            <person name="Steindorff A."/>
            <person name="Ohm R.A."/>
            <person name="Martin F."/>
            <person name="Silar P."/>
            <person name="Natvig D.O."/>
            <person name="Lalanne C."/>
            <person name="Gautier V."/>
            <person name="Ament-Velasquez S.L."/>
            <person name="Kruys A."/>
            <person name="Hutchinson M.I."/>
            <person name="Powell A.J."/>
            <person name="Barry K."/>
            <person name="Miller A.N."/>
            <person name="Grigoriev I.V."/>
            <person name="Debuchy R."/>
            <person name="Gladieux P."/>
            <person name="Hiltunen Thoren M."/>
            <person name="Johannesson H."/>
        </authorList>
    </citation>
    <scope>NUCLEOTIDE SEQUENCE</scope>
    <source>
        <strain evidence="2">PSN324</strain>
    </source>
</reference>
<organism evidence="2 3">
    <name type="scientific">Cladorrhinum samala</name>
    <dbReference type="NCBI Taxonomy" id="585594"/>
    <lineage>
        <taxon>Eukaryota</taxon>
        <taxon>Fungi</taxon>
        <taxon>Dikarya</taxon>
        <taxon>Ascomycota</taxon>
        <taxon>Pezizomycotina</taxon>
        <taxon>Sordariomycetes</taxon>
        <taxon>Sordariomycetidae</taxon>
        <taxon>Sordariales</taxon>
        <taxon>Podosporaceae</taxon>
        <taxon>Cladorrhinum</taxon>
    </lineage>
</organism>
<protein>
    <submittedName>
        <fullName evidence="2">Uncharacterized protein</fullName>
    </submittedName>
</protein>
<comment type="caution">
    <text evidence="2">The sequence shown here is derived from an EMBL/GenBank/DDBJ whole genome shotgun (WGS) entry which is preliminary data.</text>
</comment>
<keyword evidence="3" id="KW-1185">Reference proteome</keyword>